<keyword evidence="9" id="KW-0521">NADP</keyword>
<dbReference type="InterPro" id="IPR001611">
    <property type="entry name" value="Leu-rich_rpt"/>
</dbReference>
<dbReference type="InterPro" id="IPR000768">
    <property type="entry name" value="ART"/>
</dbReference>
<keyword evidence="4 9" id="KW-0328">Glycosyltransferase</keyword>
<evidence type="ECO:0000256" key="2">
    <source>
        <dbReference type="ARBA" id="ARBA00022468"/>
    </source>
</evidence>
<evidence type="ECO:0000256" key="7">
    <source>
        <dbReference type="ARBA" id="ARBA00022737"/>
    </source>
</evidence>
<evidence type="ECO:0000256" key="5">
    <source>
        <dbReference type="ARBA" id="ARBA00022679"/>
    </source>
</evidence>
<gene>
    <name evidence="10" type="ORF">BJG266_LOCUS26784</name>
    <name evidence="11" type="ORF">QVE165_LOCUS41305</name>
</gene>
<proteinExistence type="inferred from homology"/>
<evidence type="ECO:0000256" key="8">
    <source>
        <dbReference type="ARBA" id="ARBA00047597"/>
    </source>
</evidence>
<evidence type="ECO:0000256" key="9">
    <source>
        <dbReference type="RuleBase" id="RU361228"/>
    </source>
</evidence>
<dbReference type="AlphaFoldDB" id="A0A815QQR6"/>
<dbReference type="GO" id="GO:0106274">
    <property type="term" value="F:NAD+-protein-arginine ADP-ribosyltransferase activity"/>
    <property type="evidence" value="ECO:0007669"/>
    <property type="project" value="UniProtKB-EC"/>
</dbReference>
<name>A0A815QQR6_9BILA</name>
<dbReference type="EMBL" id="CAJNOM010000490">
    <property type="protein sequence ID" value="CAF1466817.1"/>
    <property type="molecule type" value="Genomic_DNA"/>
</dbReference>
<dbReference type="EMBL" id="CAJNOI010000231">
    <property type="protein sequence ID" value="CAF1198946.1"/>
    <property type="molecule type" value="Genomic_DNA"/>
</dbReference>
<dbReference type="Pfam" id="PF13516">
    <property type="entry name" value="LRR_6"/>
    <property type="match status" value="4"/>
</dbReference>
<evidence type="ECO:0000313" key="12">
    <source>
        <dbReference type="Proteomes" id="UP000663832"/>
    </source>
</evidence>
<evidence type="ECO:0000256" key="6">
    <source>
        <dbReference type="ARBA" id="ARBA00022695"/>
    </source>
</evidence>
<dbReference type="Pfam" id="PF01129">
    <property type="entry name" value="ART"/>
    <property type="match status" value="1"/>
</dbReference>
<keyword evidence="5 9" id="KW-0808">Transferase</keyword>
<dbReference type="Proteomes" id="UP000663877">
    <property type="component" value="Unassembled WGS sequence"/>
</dbReference>
<sequence>MVSELSDKSYAFRLCDSLGKSLTSISPIHGYEKFPLVSLEKAVESLEWIVPRVQHMVHTVRFNCKNPPDNLTPDESAAIMLYTLPWQPEKESFYSILNSTLRAEDQTNLKSWFWYLKLSTTALSKLPSQRQFLYRGIKKNPIGDYPQGKTFFWWSFTSCTDSIDVLKSELFLGKTGKRTIFTIDACTGKDIQKHSMVKTENEVLLLPGCQFRVIGTLDVGNDLNMIQIQEIDSQCAVSTSNKTLPPSLPIKAHNFQSYHNVTLEQIIQNCQSRKLNLSGQQLNDEDMGIVSNQGIIDKQCKILDLMSTELTPRGVSILSDAIYNSQYLEELNISHNNISDSGVKHLVSVINSSALKRIDLSENDISDEGAGYLAEMFRTNVKLVQLSLAENRIGNTGVKVLADALNHGNVALEVLNLSANTDINDDSIDTLVDMIKQNQSLKKLDLRHCDLTEDCERELQTAAKSRKKFQLWLSHVM</sequence>
<organism evidence="11 12">
    <name type="scientific">Adineta steineri</name>
    <dbReference type="NCBI Taxonomy" id="433720"/>
    <lineage>
        <taxon>Eukaryota</taxon>
        <taxon>Metazoa</taxon>
        <taxon>Spiralia</taxon>
        <taxon>Gnathifera</taxon>
        <taxon>Rotifera</taxon>
        <taxon>Eurotatoria</taxon>
        <taxon>Bdelloidea</taxon>
        <taxon>Adinetida</taxon>
        <taxon>Adinetidae</taxon>
        <taxon>Adineta</taxon>
    </lineage>
</organism>
<dbReference type="PANTHER" id="PTHR24113:SF12">
    <property type="entry name" value="RAN GTPASE-ACTIVATING PROTEIN 1"/>
    <property type="match status" value="1"/>
</dbReference>
<comment type="caution">
    <text evidence="11">The sequence shown here is derived from an EMBL/GenBank/DDBJ whole genome shotgun (WGS) entry which is preliminary data.</text>
</comment>
<dbReference type="GO" id="GO:0016779">
    <property type="term" value="F:nucleotidyltransferase activity"/>
    <property type="evidence" value="ECO:0007669"/>
    <property type="project" value="UniProtKB-KW"/>
</dbReference>
<dbReference type="GO" id="GO:0005634">
    <property type="term" value="C:nucleus"/>
    <property type="evidence" value="ECO:0007669"/>
    <property type="project" value="TreeGrafter"/>
</dbReference>
<evidence type="ECO:0000256" key="1">
    <source>
        <dbReference type="ARBA" id="ARBA00009558"/>
    </source>
</evidence>
<protein>
    <recommendedName>
        <fullName evidence="9">NAD(P)(+)--arginine ADP-ribosyltransferase</fullName>
        <ecNumber evidence="9">2.4.2.31</ecNumber>
    </recommendedName>
    <alternativeName>
        <fullName evidence="9">Mono(ADP-ribosyl)transferase</fullName>
    </alternativeName>
</protein>
<dbReference type="GO" id="GO:0005829">
    <property type="term" value="C:cytosol"/>
    <property type="evidence" value="ECO:0007669"/>
    <property type="project" value="TreeGrafter"/>
</dbReference>
<dbReference type="PANTHER" id="PTHR24113">
    <property type="entry name" value="RAN GTPASE-ACTIVATING PROTEIN 1"/>
    <property type="match status" value="1"/>
</dbReference>
<dbReference type="SMART" id="SM00368">
    <property type="entry name" value="LRR_RI"/>
    <property type="match status" value="5"/>
</dbReference>
<keyword evidence="9" id="KW-0520">NAD</keyword>
<dbReference type="SUPFAM" id="SSF56399">
    <property type="entry name" value="ADP-ribosylation"/>
    <property type="match status" value="1"/>
</dbReference>
<accession>A0A815QQR6</accession>
<comment type="similarity">
    <text evidence="1 9">Belongs to the Arg-specific ADP-ribosyltransferase family.</text>
</comment>
<dbReference type="OrthoDB" id="120976at2759"/>
<keyword evidence="3" id="KW-0433">Leucine-rich repeat</keyword>
<dbReference type="GO" id="GO:0048471">
    <property type="term" value="C:perinuclear region of cytoplasm"/>
    <property type="evidence" value="ECO:0007669"/>
    <property type="project" value="TreeGrafter"/>
</dbReference>
<dbReference type="Gene3D" id="3.90.176.10">
    <property type="entry name" value="Toxin ADP-ribosyltransferase, Chain A, domain 1"/>
    <property type="match status" value="1"/>
</dbReference>
<dbReference type="GO" id="GO:0006913">
    <property type="term" value="P:nucleocytoplasmic transport"/>
    <property type="evidence" value="ECO:0007669"/>
    <property type="project" value="TreeGrafter"/>
</dbReference>
<dbReference type="InterPro" id="IPR032675">
    <property type="entry name" value="LRR_dom_sf"/>
</dbReference>
<dbReference type="Proteomes" id="UP000663832">
    <property type="component" value="Unassembled WGS sequence"/>
</dbReference>
<evidence type="ECO:0000256" key="4">
    <source>
        <dbReference type="ARBA" id="ARBA00022676"/>
    </source>
</evidence>
<dbReference type="EC" id="2.4.2.31" evidence="9"/>
<evidence type="ECO:0000313" key="10">
    <source>
        <dbReference type="EMBL" id="CAF1198946.1"/>
    </source>
</evidence>
<reference evidence="11" key="1">
    <citation type="submission" date="2021-02" db="EMBL/GenBank/DDBJ databases">
        <authorList>
            <person name="Nowell W R."/>
        </authorList>
    </citation>
    <scope>NUCLEOTIDE SEQUENCE</scope>
</reference>
<dbReference type="PROSITE" id="PS51996">
    <property type="entry name" value="TR_MART"/>
    <property type="match status" value="1"/>
</dbReference>
<keyword evidence="6" id="KW-0548">Nucleotidyltransferase</keyword>
<dbReference type="Gene3D" id="3.80.10.10">
    <property type="entry name" value="Ribonuclease Inhibitor"/>
    <property type="match status" value="1"/>
</dbReference>
<dbReference type="GO" id="GO:0005096">
    <property type="term" value="F:GTPase activator activity"/>
    <property type="evidence" value="ECO:0007669"/>
    <property type="project" value="UniProtKB-KW"/>
</dbReference>
<dbReference type="InterPro" id="IPR027038">
    <property type="entry name" value="RanGap"/>
</dbReference>
<dbReference type="GO" id="GO:0031267">
    <property type="term" value="F:small GTPase binding"/>
    <property type="evidence" value="ECO:0007669"/>
    <property type="project" value="TreeGrafter"/>
</dbReference>
<dbReference type="SUPFAM" id="SSF52047">
    <property type="entry name" value="RNI-like"/>
    <property type="match status" value="1"/>
</dbReference>
<keyword evidence="2" id="KW-0343">GTPase activation</keyword>
<evidence type="ECO:0000256" key="3">
    <source>
        <dbReference type="ARBA" id="ARBA00022614"/>
    </source>
</evidence>
<evidence type="ECO:0000313" key="11">
    <source>
        <dbReference type="EMBL" id="CAF1466817.1"/>
    </source>
</evidence>
<comment type="catalytic activity">
    <reaction evidence="8 9">
        <text>L-arginyl-[protein] + NAD(+) = N(omega)-(ADP-D-ribosyl)-L-arginyl-[protein] + nicotinamide + H(+)</text>
        <dbReference type="Rhea" id="RHEA:19149"/>
        <dbReference type="Rhea" id="RHEA-COMP:10532"/>
        <dbReference type="Rhea" id="RHEA-COMP:15087"/>
        <dbReference type="ChEBI" id="CHEBI:15378"/>
        <dbReference type="ChEBI" id="CHEBI:17154"/>
        <dbReference type="ChEBI" id="CHEBI:29965"/>
        <dbReference type="ChEBI" id="CHEBI:57540"/>
        <dbReference type="ChEBI" id="CHEBI:142554"/>
        <dbReference type="EC" id="2.4.2.31"/>
    </reaction>
</comment>
<keyword evidence="12" id="KW-1185">Reference proteome</keyword>
<keyword evidence="7" id="KW-0677">Repeat</keyword>